<dbReference type="OrthoDB" id="4450707at2759"/>
<feature type="region of interest" description="Disordered" evidence="1">
    <location>
        <begin position="180"/>
        <end position="357"/>
    </location>
</feature>
<evidence type="ECO:0000256" key="1">
    <source>
        <dbReference type="SAM" id="MobiDB-lite"/>
    </source>
</evidence>
<feature type="compositionally biased region" description="Polar residues" evidence="1">
    <location>
        <begin position="180"/>
        <end position="196"/>
    </location>
</feature>
<feature type="compositionally biased region" description="Polar residues" evidence="1">
    <location>
        <begin position="15"/>
        <end position="27"/>
    </location>
</feature>
<sequence length="450" mass="49976">MISGLDGLTRHRPSNPITQTETKQENMSPPGPLPSSSGQVVLGGDAKLPAHLLELLEEWHKEHPTDPAPPCYHRKNSVSMQELLATTKVFSRNFEELEPCVEITVEKPVRYKALWLSVPDGDKTGVFVKNWSWGRRRTFLKKWRGGYDFQDEPIAVRQGKLLDGSFGEAPDQEMWETVTKRSLQSITAQTPESSSNAKRRRIESDAEQSTSSGEDIPASSGPSKQLRQSIQSASRQSKQSRPSVTATADEDSGSSVSGLDSQSDSESNSDEPLAGSISRKASKMPSSTQSGIRSLVNEATASNPQPNNNNPTRHTPRQSNNSNTQTSTRPPRQSHIGTLTPVTATDSVTTPTAENRNSRSGIRFKLIVPRTKMVRDLRVEDDEDTPEYLFNQTKDFFRRYDRLIGTPVLECVVDGEMECRCIYNAKELGYFLEELRERGGPIKVTITQTA</sequence>
<feature type="compositionally biased region" description="Low complexity" evidence="1">
    <location>
        <begin position="253"/>
        <end position="266"/>
    </location>
</feature>
<evidence type="ECO:0000313" key="3">
    <source>
        <dbReference type="Proteomes" id="UP000509510"/>
    </source>
</evidence>
<dbReference type="Proteomes" id="UP000509510">
    <property type="component" value="Chromosome VI"/>
</dbReference>
<feature type="compositionally biased region" description="Polar residues" evidence="1">
    <location>
        <begin position="220"/>
        <end position="246"/>
    </location>
</feature>
<feature type="compositionally biased region" description="Low complexity" evidence="1">
    <location>
        <begin position="303"/>
        <end position="313"/>
    </location>
</feature>
<name>A0A7H8RCM9_TALRU</name>
<evidence type="ECO:0000313" key="2">
    <source>
        <dbReference type="EMBL" id="QKX63837.1"/>
    </source>
</evidence>
<organism evidence="2 3">
    <name type="scientific">Talaromyces rugulosus</name>
    <name type="common">Penicillium rugulosum</name>
    <dbReference type="NCBI Taxonomy" id="121627"/>
    <lineage>
        <taxon>Eukaryota</taxon>
        <taxon>Fungi</taxon>
        <taxon>Dikarya</taxon>
        <taxon>Ascomycota</taxon>
        <taxon>Pezizomycotina</taxon>
        <taxon>Eurotiomycetes</taxon>
        <taxon>Eurotiomycetidae</taxon>
        <taxon>Eurotiales</taxon>
        <taxon>Trichocomaceae</taxon>
        <taxon>Talaromyces</taxon>
        <taxon>Talaromyces sect. Islandici</taxon>
    </lineage>
</organism>
<feature type="region of interest" description="Disordered" evidence="1">
    <location>
        <begin position="1"/>
        <end position="41"/>
    </location>
</feature>
<dbReference type="KEGG" id="trg:TRUGW13939_11008"/>
<dbReference type="RefSeq" id="XP_035350011.1">
    <property type="nucleotide sequence ID" value="XM_035494118.1"/>
</dbReference>
<gene>
    <name evidence="2" type="ORF">TRUGW13939_11008</name>
</gene>
<reference evidence="3" key="1">
    <citation type="submission" date="2020-06" db="EMBL/GenBank/DDBJ databases">
        <title>A chromosome-scale genome assembly of Talaromyces rugulosus W13939.</title>
        <authorList>
            <person name="Wang B."/>
            <person name="Guo L."/>
            <person name="Ye K."/>
            <person name="Wang L."/>
        </authorList>
    </citation>
    <scope>NUCLEOTIDE SEQUENCE [LARGE SCALE GENOMIC DNA]</scope>
    <source>
        <strain evidence="3">W13939</strain>
    </source>
</reference>
<feature type="compositionally biased region" description="Polar residues" evidence="1">
    <location>
        <begin position="284"/>
        <end position="302"/>
    </location>
</feature>
<feature type="compositionally biased region" description="Polar residues" evidence="1">
    <location>
        <begin position="319"/>
        <end position="357"/>
    </location>
</feature>
<dbReference type="EMBL" id="CP055903">
    <property type="protein sequence ID" value="QKX63837.1"/>
    <property type="molecule type" value="Genomic_DNA"/>
</dbReference>
<accession>A0A7H8RCM9</accession>
<proteinExistence type="predicted"/>
<keyword evidence="3" id="KW-1185">Reference proteome</keyword>
<dbReference type="GeneID" id="55998487"/>
<protein>
    <submittedName>
        <fullName evidence="2">Uncharacterized protein</fullName>
    </submittedName>
</protein>
<dbReference type="AlphaFoldDB" id="A0A7H8RCM9"/>